<dbReference type="GO" id="GO:0005634">
    <property type="term" value="C:nucleus"/>
    <property type="evidence" value="ECO:0007669"/>
    <property type="project" value="TreeGrafter"/>
</dbReference>
<accession>A0A6A6IDW5</accession>
<dbReference type="Pfam" id="PF10382">
    <property type="entry name" value="ZGRF1-like_N"/>
    <property type="match status" value="1"/>
</dbReference>
<feature type="region of interest" description="Disordered" evidence="1">
    <location>
        <begin position="810"/>
        <end position="830"/>
    </location>
</feature>
<dbReference type="RefSeq" id="XP_033683401.1">
    <property type="nucleotide sequence ID" value="XM_033829221.1"/>
</dbReference>
<feature type="domain" description="5'-3' DNA helicase ZGRF1-like N-terminal" evidence="2">
    <location>
        <begin position="23"/>
        <end position="103"/>
    </location>
</feature>
<name>A0A6A6IDW5_9PLEO</name>
<feature type="compositionally biased region" description="Pro residues" evidence="1">
    <location>
        <begin position="501"/>
        <end position="514"/>
    </location>
</feature>
<feature type="compositionally biased region" description="Basic and acidic residues" evidence="1">
    <location>
        <begin position="347"/>
        <end position="358"/>
    </location>
</feature>
<feature type="compositionally biased region" description="Basic and acidic residues" evidence="1">
    <location>
        <begin position="810"/>
        <end position="819"/>
    </location>
</feature>
<dbReference type="GO" id="GO:0006302">
    <property type="term" value="P:double-strand break repair"/>
    <property type="evidence" value="ECO:0007669"/>
    <property type="project" value="TreeGrafter"/>
</dbReference>
<dbReference type="PANTHER" id="PTHR28535">
    <property type="entry name" value="ZINC FINGER GRF-TYPE CONTAINING 1"/>
    <property type="match status" value="1"/>
</dbReference>
<feature type="region of interest" description="Disordered" evidence="1">
    <location>
        <begin position="250"/>
        <end position="378"/>
    </location>
</feature>
<evidence type="ECO:0000313" key="3">
    <source>
        <dbReference type="EMBL" id="KAF2248397.1"/>
    </source>
</evidence>
<reference evidence="3" key="1">
    <citation type="journal article" date="2020" name="Stud. Mycol.">
        <title>101 Dothideomycetes genomes: a test case for predicting lifestyles and emergence of pathogens.</title>
        <authorList>
            <person name="Haridas S."/>
            <person name="Albert R."/>
            <person name="Binder M."/>
            <person name="Bloem J."/>
            <person name="Labutti K."/>
            <person name="Salamov A."/>
            <person name="Andreopoulos B."/>
            <person name="Baker S."/>
            <person name="Barry K."/>
            <person name="Bills G."/>
            <person name="Bluhm B."/>
            <person name="Cannon C."/>
            <person name="Castanera R."/>
            <person name="Culley D."/>
            <person name="Daum C."/>
            <person name="Ezra D."/>
            <person name="Gonzalez J."/>
            <person name="Henrissat B."/>
            <person name="Kuo A."/>
            <person name="Liang C."/>
            <person name="Lipzen A."/>
            <person name="Lutzoni F."/>
            <person name="Magnuson J."/>
            <person name="Mondo S."/>
            <person name="Nolan M."/>
            <person name="Ohm R."/>
            <person name="Pangilinan J."/>
            <person name="Park H.-J."/>
            <person name="Ramirez L."/>
            <person name="Alfaro M."/>
            <person name="Sun H."/>
            <person name="Tritt A."/>
            <person name="Yoshinaga Y."/>
            <person name="Zwiers L.-H."/>
            <person name="Turgeon B."/>
            <person name="Goodwin S."/>
            <person name="Spatafora J."/>
            <person name="Crous P."/>
            <person name="Grigoriev I."/>
        </authorList>
    </citation>
    <scope>NUCLEOTIDE SEQUENCE</scope>
    <source>
        <strain evidence="3">CBS 122368</strain>
    </source>
</reference>
<dbReference type="OrthoDB" id="6513042at2759"/>
<evidence type="ECO:0000313" key="4">
    <source>
        <dbReference type="Proteomes" id="UP000800094"/>
    </source>
</evidence>
<sequence length="830" mass="90518">MTAQFRSTPRLTAIPASQNTAPVTEFRCLFTHDVRRKQKRWQDGYLKFHTFNNRVMVYDTSRNFLGDTYWKESNEVQEGDALTLDKGVMVEVADAIGVTQTDLTPLFEKKTKESPQRSNAAPAQRPPSKPALPANNPLRAGSQLRHKSLNTLLGTPRGPIGKAVPIKSPFETKQRKENRFADERATKRQRLSHEPTHQTASSPVRDDDAAPKTNLPLWARTSDAKVARAPPKPIRRGAAVIALDSETDNISSDITLPSTPPGMSKPRPKPKATSASLSDQEVVRQPRPHTTPKLPKGKVPVPQVKAQETPRPPPQPSSPPVSASNRLSNVDFAVQPVRQMQKAPQQESRKQPLNEPQKELSPSQSPPRNPKARSLRLAAGVKRGILLCQAVPRPRAKAPPTEPIARPLKVGAKAKKNHVGRPSTDDPISLLTDDDVFELQNDPSGSRALSNEAKDQQTPSAATMGESEDVGVAQHSPNPSFDAFDDLELIHGLMDQQLIVTPPPPRPMSSPPPEAADLTPAPAKKASSRKKRGHEELPAVDPVPKTKKPKAAVAKEPSEKPQPKKKRAQKSQAPRKGSPTVVPAEAPAKQRRQDEPISLIEPSEEPSRDISTSMSPKKVALSTGGFQKKGKRAQPGPVNAEAPGPRPITIALPPHPLRANKSGPLMSTTELSALLQKTHKPVRVEDDPIEDGTQADKNLSPNRSFRRSRSENDAPIPSTSDDWAKRNLPKASKSDNDATTAVQAHPEPPKPKAGGLAALIKKTDPRRKFQRTQSLNVNTNVPTVEEVEVVTPPADDDVGPWSTEAFDLFDWRPPAKGDEDAGIGLFVDKR</sequence>
<dbReference type="InterPro" id="IPR018838">
    <property type="entry name" value="ZGRF1-like_N"/>
</dbReference>
<proteinExistence type="predicted"/>
<feature type="region of interest" description="Disordered" evidence="1">
    <location>
        <begin position="391"/>
        <end position="780"/>
    </location>
</feature>
<dbReference type="GeneID" id="54582551"/>
<evidence type="ECO:0000259" key="2">
    <source>
        <dbReference type="Pfam" id="PF10382"/>
    </source>
</evidence>
<gene>
    <name evidence="3" type="ORF">BU26DRAFT_520082</name>
</gene>
<dbReference type="GO" id="GO:0035861">
    <property type="term" value="C:site of double-strand break"/>
    <property type="evidence" value="ECO:0007669"/>
    <property type="project" value="TreeGrafter"/>
</dbReference>
<evidence type="ECO:0000256" key="1">
    <source>
        <dbReference type="SAM" id="MobiDB-lite"/>
    </source>
</evidence>
<dbReference type="Proteomes" id="UP000800094">
    <property type="component" value="Unassembled WGS sequence"/>
</dbReference>
<feature type="compositionally biased region" description="Basic and acidic residues" evidence="1">
    <location>
        <begin position="170"/>
        <end position="196"/>
    </location>
</feature>
<dbReference type="EMBL" id="ML987196">
    <property type="protein sequence ID" value="KAF2248397.1"/>
    <property type="molecule type" value="Genomic_DNA"/>
</dbReference>
<dbReference type="PANTHER" id="PTHR28535:SF1">
    <property type="entry name" value="PROTEIN ZGRF1"/>
    <property type="match status" value="1"/>
</dbReference>
<dbReference type="InterPro" id="IPR052800">
    <property type="entry name" value="DNA_Repair_Helicase_ZGRF1"/>
</dbReference>
<feature type="region of interest" description="Disordered" evidence="1">
    <location>
        <begin position="104"/>
        <end position="231"/>
    </location>
</feature>
<feature type="compositionally biased region" description="Pro residues" evidence="1">
    <location>
        <begin position="310"/>
        <end position="319"/>
    </location>
</feature>
<protein>
    <recommendedName>
        <fullName evidence="2">5'-3' DNA helicase ZGRF1-like N-terminal domain-containing protein</fullName>
    </recommendedName>
</protein>
<keyword evidence="4" id="KW-1185">Reference proteome</keyword>
<dbReference type="AlphaFoldDB" id="A0A6A6IDW5"/>
<organism evidence="3 4">
    <name type="scientific">Trematosphaeria pertusa</name>
    <dbReference type="NCBI Taxonomy" id="390896"/>
    <lineage>
        <taxon>Eukaryota</taxon>
        <taxon>Fungi</taxon>
        <taxon>Dikarya</taxon>
        <taxon>Ascomycota</taxon>
        <taxon>Pezizomycotina</taxon>
        <taxon>Dothideomycetes</taxon>
        <taxon>Pleosporomycetidae</taxon>
        <taxon>Pleosporales</taxon>
        <taxon>Massarineae</taxon>
        <taxon>Trematosphaeriaceae</taxon>
        <taxon>Trematosphaeria</taxon>
    </lineage>
</organism>